<dbReference type="GO" id="GO:0071555">
    <property type="term" value="P:cell wall organization"/>
    <property type="evidence" value="ECO:0007669"/>
    <property type="project" value="UniProtKB-KW"/>
</dbReference>
<keyword evidence="8 17" id="KW-0133">Cell shape</keyword>
<comment type="function">
    <text evidence="17">Catalyzes the dephosphorylation of undecaprenyl diphosphate (UPP). Confers resistance to bacitracin.</text>
</comment>
<feature type="transmembrane region" description="Helical" evidence="17">
    <location>
        <begin position="151"/>
        <end position="168"/>
    </location>
</feature>
<evidence type="ECO:0000256" key="6">
    <source>
        <dbReference type="ARBA" id="ARBA00022692"/>
    </source>
</evidence>
<reference evidence="18 21" key="1">
    <citation type="submission" date="2014-12" db="EMBL/GenBank/DDBJ databases">
        <title>Draft genome sequences of 10 type strains of Lactococcus.</title>
        <authorList>
            <person name="Sun Z."/>
            <person name="Zhong Z."/>
            <person name="Liu W."/>
            <person name="Zhang W."/>
            <person name="Zhang H."/>
        </authorList>
    </citation>
    <scope>NUCLEOTIDE SEQUENCE [LARGE SCALE GENOMIC DNA]</scope>
    <source>
        <strain evidence="18 21">DSM 22330</strain>
    </source>
</reference>
<dbReference type="GO" id="GO:0046677">
    <property type="term" value="P:response to antibiotic"/>
    <property type="evidence" value="ECO:0007669"/>
    <property type="project" value="UniProtKB-UniRule"/>
</dbReference>
<evidence type="ECO:0000313" key="19">
    <source>
        <dbReference type="EMBL" id="SFZ71219.1"/>
    </source>
</evidence>
<dbReference type="PANTHER" id="PTHR30622:SF3">
    <property type="entry name" value="UNDECAPRENYL-DIPHOSPHATASE"/>
    <property type="match status" value="1"/>
</dbReference>
<gene>
    <name evidence="17" type="primary">uppP</name>
    <name evidence="18" type="ORF">RR45_GL000788</name>
    <name evidence="19" type="ORF">SAMN02746068_00329</name>
</gene>
<dbReference type="Proteomes" id="UP000218979">
    <property type="component" value="Unassembled WGS sequence"/>
</dbReference>
<dbReference type="STRING" id="1122154.SAMN02746068_00329"/>
<protein>
    <recommendedName>
        <fullName evidence="4 17">Undecaprenyl-diphosphatase</fullName>
        <ecNumber evidence="3 17">3.6.1.27</ecNumber>
    </recommendedName>
    <alternativeName>
        <fullName evidence="15 17">Bacitracin resistance protein</fullName>
    </alternativeName>
    <alternativeName>
        <fullName evidence="14 17">Undecaprenyl pyrophosphate phosphatase</fullName>
    </alternativeName>
</protein>
<dbReference type="Proteomes" id="UP000185655">
    <property type="component" value="Unassembled WGS sequence"/>
</dbReference>
<organism evidence="19 20">
    <name type="scientific">Pseudolactococcus chungangensis CAU 28 = DSM 22330</name>
    <dbReference type="NCBI Taxonomy" id="1122154"/>
    <lineage>
        <taxon>Bacteria</taxon>
        <taxon>Bacillati</taxon>
        <taxon>Bacillota</taxon>
        <taxon>Bacilli</taxon>
        <taxon>Lactobacillales</taxon>
        <taxon>Streptococcaceae</taxon>
        <taxon>Pseudolactococcus</taxon>
    </lineage>
</organism>
<comment type="miscellaneous">
    <text evidence="17">Bacitracin is thought to be involved in the inhibition of peptidoglycan synthesis by sequestering undecaprenyl diphosphate, thereby reducing the pool of lipid carrier available.</text>
</comment>
<keyword evidence="12 17" id="KW-0046">Antibiotic resistance</keyword>
<keyword evidence="9 17" id="KW-0573">Peptidoglycan synthesis</keyword>
<dbReference type="NCBIfam" id="NF001391">
    <property type="entry name" value="PRK00281.1-5"/>
    <property type="match status" value="1"/>
</dbReference>
<accession>A0A1K2H563</accession>
<evidence type="ECO:0000256" key="5">
    <source>
        <dbReference type="ARBA" id="ARBA00022475"/>
    </source>
</evidence>
<evidence type="ECO:0000256" key="9">
    <source>
        <dbReference type="ARBA" id="ARBA00022984"/>
    </source>
</evidence>
<proteinExistence type="inferred from homology"/>
<feature type="transmembrane region" description="Helical" evidence="17">
    <location>
        <begin position="222"/>
        <end position="244"/>
    </location>
</feature>
<comment type="subcellular location">
    <subcellularLocation>
        <location evidence="1 17">Cell membrane</location>
        <topology evidence="1 17">Multi-pass membrane protein</topology>
    </subcellularLocation>
</comment>
<dbReference type="GO" id="GO:0005886">
    <property type="term" value="C:plasma membrane"/>
    <property type="evidence" value="ECO:0007669"/>
    <property type="project" value="UniProtKB-SubCell"/>
</dbReference>
<feature type="transmembrane region" description="Helical" evidence="17">
    <location>
        <begin position="113"/>
        <end position="130"/>
    </location>
</feature>
<feature type="transmembrane region" description="Helical" evidence="17">
    <location>
        <begin position="174"/>
        <end position="201"/>
    </location>
</feature>
<feature type="transmembrane region" description="Helical" evidence="17">
    <location>
        <begin position="256"/>
        <end position="276"/>
    </location>
</feature>
<keyword evidence="11 17" id="KW-0472">Membrane</keyword>
<evidence type="ECO:0000256" key="13">
    <source>
        <dbReference type="ARBA" id="ARBA00023316"/>
    </source>
</evidence>
<keyword evidence="21" id="KW-1185">Reference proteome</keyword>
<dbReference type="RefSeq" id="WP_031366459.1">
    <property type="nucleotide sequence ID" value="NZ_FPKS01000002.1"/>
</dbReference>
<dbReference type="GO" id="GO:0050380">
    <property type="term" value="F:undecaprenyl-diphosphatase activity"/>
    <property type="evidence" value="ECO:0007669"/>
    <property type="project" value="UniProtKB-UniRule"/>
</dbReference>
<sequence length="278" mass="31075">MEFIKAIILGIIEGITEWLPISSTGHLILADEFIKLKQSTEFMNMFNVVIQLGAILAVVVIYFKKLNPFDSSKTPHETQLTWQLWLKVIIACIPAIIIGLPLDNWLDAHFHKFVPIAFMLIIYGFAFIYVEKWAKTRPDTLTNLDRMSYRFAFYIGLIQVLSLMPGTSRSGVTILGAIILGASRFVATEFTFFLGIPVMFGASLLKVVKFMLSGGGFSLSQFAILMVASVTAFLVSIVVIKFLMDYIKKHDFTFFGKYRIVLGVILLVYAGISAVFGG</sequence>
<dbReference type="HAMAP" id="MF_01006">
    <property type="entry name" value="Undec_diphosphatase"/>
    <property type="match status" value="1"/>
</dbReference>
<keyword evidence="13 17" id="KW-0961">Cell wall biogenesis/degradation</keyword>
<dbReference type="NCBIfam" id="NF001390">
    <property type="entry name" value="PRK00281.1-4"/>
    <property type="match status" value="1"/>
</dbReference>
<dbReference type="GO" id="GO:0008360">
    <property type="term" value="P:regulation of cell shape"/>
    <property type="evidence" value="ECO:0007669"/>
    <property type="project" value="UniProtKB-KW"/>
</dbReference>
<evidence type="ECO:0000313" key="20">
    <source>
        <dbReference type="Proteomes" id="UP000185655"/>
    </source>
</evidence>
<name>A0A1K2H563_9LACT</name>
<feature type="transmembrane region" description="Helical" evidence="17">
    <location>
        <begin position="45"/>
        <end position="63"/>
    </location>
</feature>
<dbReference type="AlphaFoldDB" id="A0A1K2H563"/>
<evidence type="ECO:0000256" key="14">
    <source>
        <dbReference type="ARBA" id="ARBA00032707"/>
    </source>
</evidence>
<evidence type="ECO:0000256" key="2">
    <source>
        <dbReference type="ARBA" id="ARBA00010621"/>
    </source>
</evidence>
<evidence type="ECO:0000313" key="21">
    <source>
        <dbReference type="Proteomes" id="UP000218979"/>
    </source>
</evidence>
<evidence type="ECO:0000256" key="7">
    <source>
        <dbReference type="ARBA" id="ARBA00022801"/>
    </source>
</evidence>
<feature type="transmembrane region" description="Helical" evidence="17">
    <location>
        <begin position="84"/>
        <end position="101"/>
    </location>
</feature>
<evidence type="ECO:0000256" key="1">
    <source>
        <dbReference type="ARBA" id="ARBA00004651"/>
    </source>
</evidence>
<dbReference type="GO" id="GO:0009252">
    <property type="term" value="P:peptidoglycan biosynthetic process"/>
    <property type="evidence" value="ECO:0007669"/>
    <property type="project" value="UniProtKB-KW"/>
</dbReference>
<evidence type="ECO:0000256" key="12">
    <source>
        <dbReference type="ARBA" id="ARBA00023251"/>
    </source>
</evidence>
<evidence type="ECO:0000256" key="3">
    <source>
        <dbReference type="ARBA" id="ARBA00012374"/>
    </source>
</evidence>
<keyword evidence="7 17" id="KW-0378">Hydrolase</keyword>
<evidence type="ECO:0000256" key="4">
    <source>
        <dbReference type="ARBA" id="ARBA00021581"/>
    </source>
</evidence>
<evidence type="ECO:0000256" key="10">
    <source>
        <dbReference type="ARBA" id="ARBA00022989"/>
    </source>
</evidence>
<evidence type="ECO:0000256" key="15">
    <source>
        <dbReference type="ARBA" id="ARBA00032932"/>
    </source>
</evidence>
<evidence type="ECO:0000256" key="11">
    <source>
        <dbReference type="ARBA" id="ARBA00023136"/>
    </source>
</evidence>
<keyword evidence="5 17" id="KW-1003">Cell membrane</keyword>
<dbReference type="Pfam" id="PF02673">
    <property type="entry name" value="BacA"/>
    <property type="match status" value="1"/>
</dbReference>
<evidence type="ECO:0000313" key="18">
    <source>
        <dbReference type="EMBL" id="PCS04473.1"/>
    </source>
</evidence>
<evidence type="ECO:0000256" key="17">
    <source>
        <dbReference type="HAMAP-Rule" id="MF_01006"/>
    </source>
</evidence>
<evidence type="ECO:0000256" key="8">
    <source>
        <dbReference type="ARBA" id="ARBA00022960"/>
    </source>
</evidence>
<dbReference type="OrthoDB" id="9808289at2"/>
<comment type="similarity">
    <text evidence="2 17">Belongs to the UppP family.</text>
</comment>
<dbReference type="EMBL" id="JXJT01000002">
    <property type="protein sequence ID" value="PCS04473.1"/>
    <property type="molecule type" value="Genomic_DNA"/>
</dbReference>
<dbReference type="InterPro" id="IPR003824">
    <property type="entry name" value="UppP"/>
</dbReference>
<keyword evidence="6 17" id="KW-0812">Transmembrane</keyword>
<dbReference type="EMBL" id="FPKS01000002">
    <property type="protein sequence ID" value="SFZ71219.1"/>
    <property type="molecule type" value="Genomic_DNA"/>
</dbReference>
<reference evidence="19 20" key="2">
    <citation type="submission" date="2016-11" db="EMBL/GenBank/DDBJ databases">
        <authorList>
            <person name="Jaros S."/>
            <person name="Januszkiewicz K."/>
            <person name="Wedrychowicz H."/>
        </authorList>
    </citation>
    <scope>NUCLEOTIDE SEQUENCE [LARGE SCALE GENOMIC DNA]</scope>
    <source>
        <strain evidence="19 20">DSM 22330</strain>
    </source>
</reference>
<dbReference type="PANTHER" id="PTHR30622">
    <property type="entry name" value="UNDECAPRENYL-DIPHOSPHATASE"/>
    <property type="match status" value="1"/>
</dbReference>
<keyword evidence="10 17" id="KW-1133">Transmembrane helix</keyword>
<dbReference type="EC" id="3.6.1.27" evidence="3 17"/>
<comment type="catalytic activity">
    <reaction evidence="16 17">
        <text>di-trans,octa-cis-undecaprenyl diphosphate + H2O = di-trans,octa-cis-undecaprenyl phosphate + phosphate + H(+)</text>
        <dbReference type="Rhea" id="RHEA:28094"/>
        <dbReference type="ChEBI" id="CHEBI:15377"/>
        <dbReference type="ChEBI" id="CHEBI:15378"/>
        <dbReference type="ChEBI" id="CHEBI:43474"/>
        <dbReference type="ChEBI" id="CHEBI:58405"/>
        <dbReference type="ChEBI" id="CHEBI:60392"/>
        <dbReference type="EC" id="3.6.1.27"/>
    </reaction>
</comment>
<evidence type="ECO:0000256" key="16">
    <source>
        <dbReference type="ARBA" id="ARBA00047594"/>
    </source>
</evidence>